<evidence type="ECO:0000313" key="7">
    <source>
        <dbReference type="EMBL" id="KAA1260259.1"/>
    </source>
</evidence>
<gene>
    <name evidence="7" type="primary">fucP_1</name>
    <name evidence="7" type="ORF">LF1_27980</name>
</gene>
<dbReference type="InterPro" id="IPR036259">
    <property type="entry name" value="MFS_trans_sf"/>
</dbReference>
<feature type="transmembrane region" description="Helical" evidence="6">
    <location>
        <begin position="369"/>
        <end position="386"/>
    </location>
</feature>
<keyword evidence="2" id="KW-1003">Cell membrane</keyword>
<evidence type="ECO:0000313" key="8">
    <source>
        <dbReference type="Proteomes" id="UP000322699"/>
    </source>
</evidence>
<dbReference type="AlphaFoldDB" id="A0A5B1CKK3"/>
<comment type="caution">
    <text evidence="7">The sequence shown here is derived from an EMBL/GenBank/DDBJ whole genome shotgun (WGS) entry which is preliminary data.</text>
</comment>
<dbReference type="PANTHER" id="PTHR43702">
    <property type="entry name" value="L-FUCOSE-PROTON SYMPORTER"/>
    <property type="match status" value="1"/>
</dbReference>
<sequence length="489" mass="52710">MENTTTQSATPDYRRPFITITLLFFLWGFITVMNDVLIPYLKESFELSYFQAGLVQFAFFGAFFFVSLVYYFVSLSKGDPINRIGYKLSIIIALLICGAGCAMFFPAAEFRSYPFFLAALFLLATGVTLLQIAANPYAAILGKPETASSRLNLAQGVNSLGTTIAPIAGGLLLYKVFAPGGEVTIDSIKLPYLIYGSLFVLLAIIVWRSHLPSFSKDDEDTNDQGGDGSLGALKFPHLRFGMIAIFMYVGGEVAIGSYLISFMMHDSIMGLPEATASIFLAYYWGGAMIGRLCGAISLSGLASQSQKYGYMAITAIVVLLVVYTVTAIRIEEGAFAMDFLSPVQVLPFLGLIAINFVAFIAGRGNAARVLWVFSISMVVLLCIASFTGGSLAFWAALGTGLFNSIMWSNIFTLAIKDLKQHTSQGSSLLVMMIVGGAIVPLIMGAAADRIGIQLAFAVPIVNYVYIAFYGLIGHRVQEATPAVGTLETA</sequence>
<evidence type="ECO:0000256" key="3">
    <source>
        <dbReference type="ARBA" id="ARBA00022692"/>
    </source>
</evidence>
<dbReference type="CDD" id="cd17394">
    <property type="entry name" value="MFS_FucP_like"/>
    <property type="match status" value="1"/>
</dbReference>
<dbReference type="PANTHER" id="PTHR43702:SF3">
    <property type="entry name" value="PROTEIN TSGA"/>
    <property type="match status" value="1"/>
</dbReference>
<keyword evidence="8" id="KW-1185">Reference proteome</keyword>
<feature type="transmembrane region" description="Helical" evidence="6">
    <location>
        <begin position="308"/>
        <end position="330"/>
    </location>
</feature>
<feature type="transmembrane region" description="Helical" evidence="6">
    <location>
        <begin position="280"/>
        <end position="301"/>
    </location>
</feature>
<feature type="transmembrane region" description="Helical" evidence="6">
    <location>
        <begin position="452"/>
        <end position="472"/>
    </location>
</feature>
<dbReference type="Pfam" id="PF07690">
    <property type="entry name" value="MFS_1"/>
    <property type="match status" value="1"/>
</dbReference>
<dbReference type="GO" id="GO:0022857">
    <property type="term" value="F:transmembrane transporter activity"/>
    <property type="evidence" value="ECO:0007669"/>
    <property type="project" value="InterPro"/>
</dbReference>
<keyword evidence="5 6" id="KW-0472">Membrane</keyword>
<feature type="transmembrane region" description="Helical" evidence="6">
    <location>
        <begin position="53"/>
        <end position="73"/>
    </location>
</feature>
<evidence type="ECO:0000256" key="6">
    <source>
        <dbReference type="SAM" id="Phobius"/>
    </source>
</evidence>
<evidence type="ECO:0000256" key="5">
    <source>
        <dbReference type="ARBA" id="ARBA00023136"/>
    </source>
</evidence>
<dbReference type="RefSeq" id="WP_068260802.1">
    <property type="nucleotide sequence ID" value="NZ_LWSK01000019.1"/>
</dbReference>
<feature type="transmembrane region" description="Helical" evidence="6">
    <location>
        <begin position="113"/>
        <end position="138"/>
    </location>
</feature>
<dbReference type="SUPFAM" id="SSF103473">
    <property type="entry name" value="MFS general substrate transporter"/>
    <property type="match status" value="1"/>
</dbReference>
<feature type="transmembrane region" description="Helical" evidence="6">
    <location>
        <begin position="159"/>
        <end position="178"/>
    </location>
</feature>
<evidence type="ECO:0000256" key="2">
    <source>
        <dbReference type="ARBA" id="ARBA00022475"/>
    </source>
</evidence>
<feature type="transmembrane region" description="Helical" evidence="6">
    <location>
        <begin position="190"/>
        <end position="207"/>
    </location>
</feature>
<keyword evidence="3 6" id="KW-0812">Transmembrane</keyword>
<feature type="transmembrane region" description="Helical" evidence="6">
    <location>
        <begin position="240"/>
        <end position="260"/>
    </location>
</feature>
<feature type="transmembrane region" description="Helical" evidence="6">
    <location>
        <begin position="427"/>
        <end position="446"/>
    </location>
</feature>
<feature type="transmembrane region" description="Helical" evidence="6">
    <location>
        <begin position="85"/>
        <end position="107"/>
    </location>
</feature>
<comment type="subcellular location">
    <subcellularLocation>
        <location evidence="1">Cell inner membrane</location>
        <topology evidence="1">Multi-pass membrane protein</topology>
    </subcellularLocation>
</comment>
<reference evidence="7 8" key="1">
    <citation type="submission" date="2019-08" db="EMBL/GenBank/DDBJ databases">
        <title>Deep-cultivation of Planctomycetes and their phenomic and genomic characterization uncovers novel biology.</title>
        <authorList>
            <person name="Wiegand S."/>
            <person name="Jogler M."/>
            <person name="Boedeker C."/>
            <person name="Pinto D."/>
            <person name="Vollmers J."/>
            <person name="Rivas-Marin E."/>
            <person name="Kohn T."/>
            <person name="Peeters S.H."/>
            <person name="Heuer A."/>
            <person name="Rast P."/>
            <person name="Oberbeckmann S."/>
            <person name="Bunk B."/>
            <person name="Jeske O."/>
            <person name="Meyerdierks A."/>
            <person name="Storesund J.E."/>
            <person name="Kallscheuer N."/>
            <person name="Luecker S."/>
            <person name="Lage O.M."/>
            <person name="Pohl T."/>
            <person name="Merkel B.J."/>
            <person name="Hornburger P."/>
            <person name="Mueller R.-W."/>
            <person name="Bruemmer F."/>
            <person name="Labrenz M."/>
            <person name="Spormann A.M."/>
            <person name="Op Den Camp H."/>
            <person name="Overmann J."/>
            <person name="Amann R."/>
            <person name="Jetten M.S.M."/>
            <person name="Mascher T."/>
            <person name="Medema M.H."/>
            <person name="Devos D.P."/>
            <person name="Kaster A.-K."/>
            <person name="Ovreas L."/>
            <person name="Rohde M."/>
            <person name="Galperin M.Y."/>
            <person name="Jogler C."/>
        </authorList>
    </citation>
    <scope>NUCLEOTIDE SEQUENCE [LARGE SCALE GENOMIC DNA]</scope>
    <source>
        <strain evidence="7 8">LF1</strain>
    </source>
</reference>
<dbReference type="Gene3D" id="1.20.1250.20">
    <property type="entry name" value="MFS general substrate transporter like domains"/>
    <property type="match status" value="3"/>
</dbReference>
<dbReference type="Proteomes" id="UP000322699">
    <property type="component" value="Unassembled WGS sequence"/>
</dbReference>
<keyword evidence="4 6" id="KW-1133">Transmembrane helix</keyword>
<proteinExistence type="predicted"/>
<protein>
    <submittedName>
        <fullName evidence="7">L-fucose-proton symporter</fullName>
    </submittedName>
</protein>
<feature type="transmembrane region" description="Helical" evidence="6">
    <location>
        <begin position="20"/>
        <end position="41"/>
    </location>
</feature>
<dbReference type="GO" id="GO:0005886">
    <property type="term" value="C:plasma membrane"/>
    <property type="evidence" value="ECO:0007669"/>
    <property type="project" value="UniProtKB-SubCell"/>
</dbReference>
<feature type="transmembrane region" description="Helical" evidence="6">
    <location>
        <begin position="342"/>
        <end position="362"/>
    </location>
</feature>
<organism evidence="7 8">
    <name type="scientific">Rubripirellula obstinata</name>
    <dbReference type="NCBI Taxonomy" id="406547"/>
    <lineage>
        <taxon>Bacteria</taxon>
        <taxon>Pseudomonadati</taxon>
        <taxon>Planctomycetota</taxon>
        <taxon>Planctomycetia</taxon>
        <taxon>Pirellulales</taxon>
        <taxon>Pirellulaceae</taxon>
        <taxon>Rubripirellula</taxon>
    </lineage>
</organism>
<dbReference type="InterPro" id="IPR011701">
    <property type="entry name" value="MFS"/>
</dbReference>
<feature type="transmembrane region" description="Helical" evidence="6">
    <location>
        <begin position="392"/>
        <end position="415"/>
    </location>
</feature>
<dbReference type="EMBL" id="VRLW01000001">
    <property type="protein sequence ID" value="KAA1260259.1"/>
    <property type="molecule type" value="Genomic_DNA"/>
</dbReference>
<accession>A0A5B1CKK3</accession>
<dbReference type="InterPro" id="IPR050375">
    <property type="entry name" value="MFS_TsgA-like"/>
</dbReference>
<name>A0A5B1CKK3_9BACT</name>
<evidence type="ECO:0000256" key="1">
    <source>
        <dbReference type="ARBA" id="ARBA00004429"/>
    </source>
</evidence>
<dbReference type="OrthoDB" id="9795150at2"/>
<evidence type="ECO:0000256" key="4">
    <source>
        <dbReference type="ARBA" id="ARBA00022989"/>
    </source>
</evidence>